<dbReference type="Proteomes" id="UP000655420">
    <property type="component" value="Unassembled WGS sequence"/>
</dbReference>
<dbReference type="InterPro" id="IPR025332">
    <property type="entry name" value="DUF4238"/>
</dbReference>
<dbReference type="EMBL" id="JAEHHL010000002">
    <property type="protein sequence ID" value="MBK0398654.1"/>
    <property type="molecule type" value="Genomic_DNA"/>
</dbReference>
<protein>
    <submittedName>
        <fullName evidence="1">DUF4238 domain-containing protein</fullName>
    </submittedName>
</protein>
<dbReference type="Pfam" id="PF14022">
    <property type="entry name" value="DUF4238"/>
    <property type="match status" value="1"/>
</dbReference>
<gene>
    <name evidence="1" type="ORF">H0I76_05605</name>
</gene>
<accession>A0A8J7M5C7</accession>
<evidence type="ECO:0000313" key="2">
    <source>
        <dbReference type="Proteomes" id="UP000655420"/>
    </source>
</evidence>
<proteinExistence type="predicted"/>
<comment type="caution">
    <text evidence="1">The sequence shown here is derived from an EMBL/GenBank/DDBJ whole genome shotgun (WGS) entry which is preliminary data.</text>
</comment>
<keyword evidence="2" id="KW-1185">Reference proteome</keyword>
<dbReference type="AlphaFoldDB" id="A0A8J7M5C7"/>
<evidence type="ECO:0000313" key="1">
    <source>
        <dbReference type="EMBL" id="MBK0398654.1"/>
    </source>
</evidence>
<name>A0A8J7M5C7_9RHOB</name>
<organism evidence="1 2">
    <name type="scientific">Thermohalobaculum xanthum</name>
    <dbReference type="NCBI Taxonomy" id="2753746"/>
    <lineage>
        <taxon>Bacteria</taxon>
        <taxon>Pseudomonadati</taxon>
        <taxon>Pseudomonadota</taxon>
        <taxon>Alphaproteobacteria</taxon>
        <taxon>Rhodobacterales</taxon>
        <taxon>Paracoccaceae</taxon>
        <taxon>Thermohalobaculum</taxon>
    </lineage>
</organism>
<reference evidence="1" key="1">
    <citation type="submission" date="2020-12" db="EMBL/GenBank/DDBJ databases">
        <title>Bacterial taxonomy.</title>
        <authorList>
            <person name="Pan X."/>
        </authorList>
    </citation>
    <scope>NUCLEOTIDE SEQUENCE</scope>
    <source>
        <strain evidence="1">M0105</strain>
    </source>
</reference>
<dbReference type="RefSeq" id="WP_200608123.1">
    <property type="nucleotide sequence ID" value="NZ_JAEHHL010000002.1"/>
</dbReference>
<sequence length="339" mass="39077">MAGRKQHFIPQLLQRGFSTRRKNENYVHTFFRDGRYFFTNTINIGAERDFYTFEGASSLDDAITHYEDSIHSALRLISCHPSGPIYCEFIPKLIVHFEIRTKTFRNNLLNSTDALMDEAAKWFSCPKTLMRLLETHLERNPHVITNILKENGLTTSNIVTMKPLIKSIIIKFITEYAPIISNRFEISFSEIKKSLNYSIRNAQITLLEEELAPEPRVKRYSNLSFRLVEADYPIFILPDSIITVEENGIWRPFLTNPDELTAVCLPISPTKCLIGENEGSVVVERKIPYHSASCSYGFFIAGEQNNRNIKLSELIGKNSQLLTEEEMRLLFDEILLKLT</sequence>